<feature type="non-terminal residue" evidence="2">
    <location>
        <position position="81"/>
    </location>
</feature>
<reference evidence="2" key="2">
    <citation type="submission" date="2023-08" db="EMBL/GenBank/DDBJ databases">
        <authorList>
            <person name="Zhao H."/>
            <person name="Wang X."/>
        </authorList>
    </citation>
    <scope>NUCLEOTIDE SEQUENCE</scope>
    <source>
        <strain evidence="2">NC-4</strain>
    </source>
</reference>
<evidence type="ECO:0000313" key="3">
    <source>
        <dbReference type="Proteomes" id="UP001200271"/>
    </source>
</evidence>
<comment type="caution">
    <text evidence="2">The sequence shown here is derived from an EMBL/GenBank/DDBJ whole genome shotgun (WGS) entry which is preliminary data.</text>
</comment>
<reference evidence="2" key="1">
    <citation type="journal article" date="2021" name="Front Med (Lausanne)">
        <title>The Prevalence and Determinants of Fusidic Acid Resistance Among Methicillin-Resistant Staphylococcus aureus Clinical Isolates in China.</title>
        <authorList>
            <person name="Zhao H."/>
            <person name="Wang X."/>
            <person name="Wang B."/>
            <person name="Xu Y."/>
            <person name="Rao L."/>
            <person name="Wan B."/>
            <person name="Guo Y."/>
            <person name="Wu X."/>
            <person name="Yu J."/>
            <person name="Chen L."/>
            <person name="Li M."/>
            <person name="Yu F."/>
        </authorList>
    </citation>
    <scope>NUCLEOTIDE SEQUENCE</scope>
    <source>
        <strain evidence="2">NC-4</strain>
    </source>
</reference>
<organism evidence="2 3">
    <name type="scientific">Staphylococcus aureus</name>
    <dbReference type="NCBI Taxonomy" id="1280"/>
    <lineage>
        <taxon>Bacteria</taxon>
        <taxon>Bacillati</taxon>
        <taxon>Bacillota</taxon>
        <taxon>Bacilli</taxon>
        <taxon>Bacillales</taxon>
        <taxon>Staphylococcaceae</taxon>
        <taxon>Staphylococcus</taxon>
    </lineage>
</organism>
<dbReference type="Proteomes" id="UP001200271">
    <property type="component" value="Unassembled WGS sequence"/>
</dbReference>
<name>A0AAW4YD79_STAAU</name>
<dbReference type="AlphaFoldDB" id="A0AAW4YD79"/>
<evidence type="ECO:0000313" key="2">
    <source>
        <dbReference type="EMBL" id="MCE3364350.1"/>
    </source>
</evidence>
<feature type="region of interest" description="Disordered" evidence="1">
    <location>
        <begin position="1"/>
        <end position="81"/>
    </location>
</feature>
<evidence type="ECO:0000256" key="1">
    <source>
        <dbReference type="SAM" id="MobiDB-lite"/>
    </source>
</evidence>
<protein>
    <submittedName>
        <fullName evidence="2">MSCRAMM family adhesin SdrC</fullName>
    </submittedName>
</protein>
<gene>
    <name evidence="2" type="ORF">LB359_19220</name>
</gene>
<dbReference type="EMBL" id="JAIUEN010000761">
    <property type="protein sequence ID" value="MCE3364350.1"/>
    <property type="molecule type" value="Genomic_DNA"/>
</dbReference>
<proteinExistence type="predicted"/>
<sequence length="81" mass="8861">KVDSRQQNNIEQSTTSNQPKVNESDNTSVKETTEEPQNTTSTQPTKQNNDATANKDNLEAQNISTQAKDVSATPKTTTIKP</sequence>
<feature type="non-terminal residue" evidence="2">
    <location>
        <position position="1"/>
    </location>
</feature>
<accession>A0AAW4YD79</accession>